<dbReference type="Proteomes" id="UP000824201">
    <property type="component" value="Unassembled WGS sequence"/>
</dbReference>
<comment type="catalytic activity">
    <reaction evidence="8">
        <text>Couples ATP hydrolysis with the unwinding of duplex DNA by translocating in the 3'-5' direction.</text>
        <dbReference type="EC" id="5.6.2.4"/>
    </reaction>
</comment>
<keyword evidence="5 11" id="KW-0067">ATP-binding</keyword>
<dbReference type="EMBL" id="DVHN01000043">
    <property type="protein sequence ID" value="HIR88039.1"/>
    <property type="molecule type" value="Genomic_DNA"/>
</dbReference>
<gene>
    <name evidence="14" type="ORF">IAC96_03730</name>
</gene>
<keyword evidence="2 11" id="KW-0547">Nucleotide-binding</keyword>
<evidence type="ECO:0000256" key="8">
    <source>
        <dbReference type="ARBA" id="ARBA00034617"/>
    </source>
</evidence>
<dbReference type="InterPro" id="IPR014016">
    <property type="entry name" value="UvrD-like_ATP-bd"/>
</dbReference>
<organism evidence="14 15">
    <name type="scientific">Candidatus Fimimorpha faecalis</name>
    <dbReference type="NCBI Taxonomy" id="2840824"/>
    <lineage>
        <taxon>Bacteria</taxon>
        <taxon>Bacillati</taxon>
        <taxon>Bacillota</taxon>
        <taxon>Clostridia</taxon>
        <taxon>Eubacteriales</taxon>
        <taxon>Candidatus Fimimorpha</taxon>
    </lineage>
</organism>
<dbReference type="EC" id="5.6.2.4" evidence="9"/>
<evidence type="ECO:0000313" key="14">
    <source>
        <dbReference type="EMBL" id="HIR88039.1"/>
    </source>
</evidence>
<keyword evidence="3 11" id="KW-0378">Hydrolase</keyword>
<accession>A0A9D1ECW1</accession>
<dbReference type="AlphaFoldDB" id="A0A9D1ECW1"/>
<protein>
    <recommendedName>
        <fullName evidence="9">DNA 3'-5' helicase</fullName>
        <ecNumber evidence="9">5.6.2.4</ecNumber>
    </recommendedName>
</protein>
<dbReference type="GO" id="GO:0016787">
    <property type="term" value="F:hydrolase activity"/>
    <property type="evidence" value="ECO:0007669"/>
    <property type="project" value="UniProtKB-UniRule"/>
</dbReference>
<dbReference type="GO" id="GO:0005829">
    <property type="term" value="C:cytosol"/>
    <property type="evidence" value="ECO:0007669"/>
    <property type="project" value="TreeGrafter"/>
</dbReference>
<evidence type="ECO:0000256" key="1">
    <source>
        <dbReference type="ARBA" id="ARBA00009922"/>
    </source>
</evidence>
<dbReference type="GO" id="GO:0043138">
    <property type="term" value="F:3'-5' DNA helicase activity"/>
    <property type="evidence" value="ECO:0007669"/>
    <property type="project" value="UniProtKB-EC"/>
</dbReference>
<feature type="domain" description="UvrD-like helicase ATP-binding" evidence="12">
    <location>
        <begin position="1"/>
        <end position="276"/>
    </location>
</feature>
<sequence length="618" mass="73272">MSFNHSQEEAIRHFKGPALVLAGPGSGKTTVITHRTKQLIESYHVEPEHILVITFTRAAALEMKERFMNLMDGKRTAVTFGTFHSVFFRILKYAYHYRAENIAREEERQNFIREIIQNLHLEIEDENEFVNDILSEISVIKNDRIALEHYYPKNCSEQIFKAIYEQYEWRMQKENRIDFDDMLLLTYELLAARLDILKLWQEKYSFILIDEFQDINKVQYDIIRMLAAPRNNLFIVGDDDQSIYRFRGARPEIMLGFEKDYPDARRILLNINYRCSKSIVSAAGQLIMNNKTRFQKQIQAFHSTGASIYIRQCRSVQEETTAILEQIHDYEEHGMAYSDMAVLVRTNIGARAIVEKMIEANLPFQMRDQIPNLFEHWIARDLLTYMEIAAGDDSRAAFLKIINRPKRYIHREALSEQRVTMNLLRGYYREKDWMLDRIDRMEYELKMLRMMTPYAAINFIRKGIDYESFVKEYAQYRRMKPEELMEVLDALQESANNYKTLREWKQHISDYTKELKEKISDQQTQKDGVQISTMHSAKGLEYEAVFLPDVNESIVPHTKAVLDADLEEERRLFYVAMTRAKNYLHIYSLKERYNKPLLPSRYLEELLGQSKKDSKRIL</sequence>
<dbReference type="PROSITE" id="PS51217">
    <property type="entry name" value="UVRD_HELICASE_CTER"/>
    <property type="match status" value="1"/>
</dbReference>
<keyword evidence="4 11" id="KW-0347">Helicase</keyword>
<dbReference type="Pfam" id="PF00580">
    <property type="entry name" value="UvrD-helicase"/>
    <property type="match status" value="1"/>
</dbReference>
<reference evidence="14" key="2">
    <citation type="journal article" date="2021" name="PeerJ">
        <title>Extensive microbial diversity within the chicken gut microbiome revealed by metagenomics and culture.</title>
        <authorList>
            <person name="Gilroy R."/>
            <person name="Ravi A."/>
            <person name="Getino M."/>
            <person name="Pursley I."/>
            <person name="Horton D.L."/>
            <person name="Alikhan N.F."/>
            <person name="Baker D."/>
            <person name="Gharbi K."/>
            <person name="Hall N."/>
            <person name="Watson M."/>
            <person name="Adriaenssens E.M."/>
            <person name="Foster-Nyarko E."/>
            <person name="Jarju S."/>
            <person name="Secka A."/>
            <person name="Antonio M."/>
            <person name="Oren A."/>
            <person name="Chaudhuri R.R."/>
            <person name="La Ragione R."/>
            <person name="Hildebrand F."/>
            <person name="Pallen M.J."/>
        </authorList>
    </citation>
    <scope>NUCLEOTIDE SEQUENCE</scope>
    <source>
        <strain evidence="14">ChiW13-3771</strain>
    </source>
</reference>
<evidence type="ECO:0000259" key="12">
    <source>
        <dbReference type="PROSITE" id="PS51198"/>
    </source>
</evidence>
<dbReference type="SUPFAM" id="SSF52540">
    <property type="entry name" value="P-loop containing nucleoside triphosphate hydrolases"/>
    <property type="match status" value="1"/>
</dbReference>
<dbReference type="InterPro" id="IPR013986">
    <property type="entry name" value="DExx_box_DNA_helicase_dom_sf"/>
</dbReference>
<dbReference type="PANTHER" id="PTHR11070:SF2">
    <property type="entry name" value="ATP-DEPENDENT DNA HELICASE SRS2"/>
    <property type="match status" value="1"/>
</dbReference>
<dbReference type="Gene3D" id="1.10.486.10">
    <property type="entry name" value="PCRA, domain 4"/>
    <property type="match status" value="1"/>
</dbReference>
<evidence type="ECO:0000256" key="3">
    <source>
        <dbReference type="ARBA" id="ARBA00022801"/>
    </source>
</evidence>
<evidence type="ECO:0000313" key="15">
    <source>
        <dbReference type="Proteomes" id="UP000824201"/>
    </source>
</evidence>
<dbReference type="Pfam" id="PF13361">
    <property type="entry name" value="UvrD_C"/>
    <property type="match status" value="1"/>
</dbReference>
<evidence type="ECO:0000256" key="7">
    <source>
        <dbReference type="ARBA" id="ARBA00023235"/>
    </source>
</evidence>
<feature type="domain" description="UvrD-like helicase C-terminal" evidence="13">
    <location>
        <begin position="277"/>
        <end position="539"/>
    </location>
</feature>
<dbReference type="Gene3D" id="3.40.50.300">
    <property type="entry name" value="P-loop containing nucleotide triphosphate hydrolases"/>
    <property type="match status" value="2"/>
</dbReference>
<evidence type="ECO:0000256" key="4">
    <source>
        <dbReference type="ARBA" id="ARBA00022806"/>
    </source>
</evidence>
<reference evidence="14" key="1">
    <citation type="submission" date="2020-10" db="EMBL/GenBank/DDBJ databases">
        <authorList>
            <person name="Gilroy R."/>
        </authorList>
    </citation>
    <scope>NUCLEOTIDE SEQUENCE</scope>
    <source>
        <strain evidence="14">ChiW13-3771</strain>
    </source>
</reference>
<dbReference type="GO" id="GO:0000725">
    <property type="term" value="P:recombinational repair"/>
    <property type="evidence" value="ECO:0007669"/>
    <property type="project" value="TreeGrafter"/>
</dbReference>
<dbReference type="PANTHER" id="PTHR11070">
    <property type="entry name" value="UVRD / RECB / PCRA DNA HELICASE FAMILY MEMBER"/>
    <property type="match status" value="1"/>
</dbReference>
<evidence type="ECO:0000259" key="13">
    <source>
        <dbReference type="PROSITE" id="PS51217"/>
    </source>
</evidence>
<evidence type="ECO:0000256" key="2">
    <source>
        <dbReference type="ARBA" id="ARBA00022741"/>
    </source>
</evidence>
<evidence type="ECO:0000256" key="5">
    <source>
        <dbReference type="ARBA" id="ARBA00022840"/>
    </source>
</evidence>
<dbReference type="CDD" id="cd17932">
    <property type="entry name" value="DEXQc_UvrD"/>
    <property type="match status" value="1"/>
</dbReference>
<dbReference type="Gene3D" id="1.10.10.160">
    <property type="match status" value="1"/>
</dbReference>
<evidence type="ECO:0000256" key="9">
    <source>
        <dbReference type="ARBA" id="ARBA00034808"/>
    </source>
</evidence>
<dbReference type="InterPro" id="IPR027417">
    <property type="entry name" value="P-loop_NTPase"/>
</dbReference>
<dbReference type="GO" id="GO:0003677">
    <property type="term" value="F:DNA binding"/>
    <property type="evidence" value="ECO:0007669"/>
    <property type="project" value="UniProtKB-KW"/>
</dbReference>
<keyword evidence="7" id="KW-0413">Isomerase</keyword>
<comment type="similarity">
    <text evidence="1">Belongs to the helicase family. UvrD subfamily.</text>
</comment>
<comment type="catalytic activity">
    <reaction evidence="10">
        <text>ATP + H2O = ADP + phosphate + H(+)</text>
        <dbReference type="Rhea" id="RHEA:13065"/>
        <dbReference type="ChEBI" id="CHEBI:15377"/>
        <dbReference type="ChEBI" id="CHEBI:15378"/>
        <dbReference type="ChEBI" id="CHEBI:30616"/>
        <dbReference type="ChEBI" id="CHEBI:43474"/>
        <dbReference type="ChEBI" id="CHEBI:456216"/>
        <dbReference type="EC" id="5.6.2.4"/>
    </reaction>
</comment>
<proteinExistence type="inferred from homology"/>
<feature type="binding site" evidence="11">
    <location>
        <begin position="22"/>
        <end position="29"/>
    </location>
    <ligand>
        <name>ATP</name>
        <dbReference type="ChEBI" id="CHEBI:30616"/>
    </ligand>
</feature>
<evidence type="ECO:0000256" key="11">
    <source>
        <dbReference type="PROSITE-ProRule" id="PRU00560"/>
    </source>
</evidence>
<dbReference type="GO" id="GO:0033202">
    <property type="term" value="C:DNA helicase complex"/>
    <property type="evidence" value="ECO:0007669"/>
    <property type="project" value="TreeGrafter"/>
</dbReference>
<dbReference type="PROSITE" id="PS51198">
    <property type="entry name" value="UVRD_HELICASE_ATP_BIND"/>
    <property type="match status" value="1"/>
</dbReference>
<keyword evidence="6" id="KW-0238">DNA-binding</keyword>
<comment type="caution">
    <text evidence="14">The sequence shown here is derived from an EMBL/GenBank/DDBJ whole genome shotgun (WGS) entry which is preliminary data.</text>
</comment>
<dbReference type="CDD" id="cd18807">
    <property type="entry name" value="SF1_C_UvrD"/>
    <property type="match status" value="1"/>
</dbReference>
<evidence type="ECO:0000256" key="10">
    <source>
        <dbReference type="ARBA" id="ARBA00048988"/>
    </source>
</evidence>
<evidence type="ECO:0000256" key="6">
    <source>
        <dbReference type="ARBA" id="ARBA00023125"/>
    </source>
</evidence>
<dbReference type="InterPro" id="IPR014017">
    <property type="entry name" value="DNA_helicase_UvrD-like_C"/>
</dbReference>
<dbReference type="GO" id="GO:0005524">
    <property type="term" value="F:ATP binding"/>
    <property type="evidence" value="ECO:0007669"/>
    <property type="project" value="UniProtKB-UniRule"/>
</dbReference>
<dbReference type="InterPro" id="IPR000212">
    <property type="entry name" value="DNA_helicase_UvrD/REP"/>
</dbReference>
<name>A0A9D1ECW1_9FIRM</name>